<protein>
    <submittedName>
        <fullName evidence="1">Uncharacterized protein</fullName>
    </submittedName>
</protein>
<accession>A0A6C0AMH6</accession>
<dbReference type="AlphaFoldDB" id="A0A6C0AMH6"/>
<reference evidence="1" key="1">
    <citation type="journal article" date="2020" name="Nature">
        <title>Giant virus diversity and host interactions through global metagenomics.</title>
        <authorList>
            <person name="Schulz F."/>
            <person name="Roux S."/>
            <person name="Paez-Espino D."/>
            <person name="Jungbluth S."/>
            <person name="Walsh D.A."/>
            <person name="Denef V.J."/>
            <person name="McMahon K.D."/>
            <person name="Konstantinidis K.T."/>
            <person name="Eloe-Fadrosh E.A."/>
            <person name="Kyrpides N.C."/>
            <person name="Woyke T."/>
        </authorList>
    </citation>
    <scope>NUCLEOTIDE SEQUENCE</scope>
    <source>
        <strain evidence="1">GVMAG-S-1091796-13</strain>
    </source>
</reference>
<dbReference type="EMBL" id="MN740714">
    <property type="protein sequence ID" value="QHS80495.1"/>
    <property type="molecule type" value="Genomic_DNA"/>
</dbReference>
<proteinExistence type="predicted"/>
<name>A0A6C0AMH6_9ZZZZ</name>
<sequence>MTKEYDSFYNYIMLNRNQEIDIFNETFKDRFYQLPDKVVSSKYILKNLTINDKKEFKIFQNAFLEYFKYKLTI</sequence>
<evidence type="ECO:0000313" key="1">
    <source>
        <dbReference type="EMBL" id="QHS80495.1"/>
    </source>
</evidence>
<organism evidence="1">
    <name type="scientific">viral metagenome</name>
    <dbReference type="NCBI Taxonomy" id="1070528"/>
    <lineage>
        <taxon>unclassified sequences</taxon>
        <taxon>metagenomes</taxon>
        <taxon>organismal metagenomes</taxon>
    </lineage>
</organism>